<evidence type="ECO:0000256" key="11">
    <source>
        <dbReference type="ARBA" id="ARBA00023136"/>
    </source>
</evidence>
<dbReference type="FunFam" id="2.170.130.10:FF:000010">
    <property type="entry name" value="Ferripyoverdine receptor"/>
    <property type="match status" value="1"/>
</dbReference>
<dbReference type="Proteomes" id="UP000004105">
    <property type="component" value="Unassembled WGS sequence"/>
</dbReference>
<dbReference type="AlphaFoldDB" id="F2B9W1"/>
<dbReference type="PROSITE" id="PS52016">
    <property type="entry name" value="TONB_DEPENDENT_REC_3"/>
    <property type="match status" value="1"/>
</dbReference>
<dbReference type="HOGENOM" id="CLU_008287_9_3_4"/>
<evidence type="ECO:0000256" key="7">
    <source>
        <dbReference type="ARBA" id="ARBA00022729"/>
    </source>
</evidence>
<protein>
    <submittedName>
        <fullName evidence="19">TonB-dependent siderophore receptor</fullName>
    </submittedName>
</protein>
<dbReference type="EMBL" id="AFAY01000008">
    <property type="protein sequence ID" value="EGF11787.1"/>
    <property type="molecule type" value="Genomic_DNA"/>
</dbReference>
<feature type="chain" id="PRO_5003279247" evidence="16">
    <location>
        <begin position="24"/>
        <end position="752"/>
    </location>
</feature>
<evidence type="ECO:0000256" key="1">
    <source>
        <dbReference type="ARBA" id="ARBA00004571"/>
    </source>
</evidence>
<dbReference type="InterPro" id="IPR037066">
    <property type="entry name" value="Plug_dom_sf"/>
</dbReference>
<dbReference type="GO" id="GO:0038023">
    <property type="term" value="F:signaling receptor activity"/>
    <property type="evidence" value="ECO:0007669"/>
    <property type="project" value="InterPro"/>
</dbReference>
<dbReference type="RefSeq" id="WP_007341527.1">
    <property type="nucleotide sequence ID" value="NZ_GL878494.1"/>
</dbReference>
<proteinExistence type="inferred from homology"/>
<dbReference type="PANTHER" id="PTHR32552">
    <property type="entry name" value="FERRICHROME IRON RECEPTOR-RELATED"/>
    <property type="match status" value="1"/>
</dbReference>
<dbReference type="InterPro" id="IPR000531">
    <property type="entry name" value="Beta-barrel_TonB"/>
</dbReference>
<dbReference type="Gene3D" id="2.40.170.20">
    <property type="entry name" value="TonB-dependent receptor, beta-barrel domain"/>
    <property type="match status" value="1"/>
</dbReference>
<comment type="similarity">
    <text evidence="2 14 15">Belongs to the TonB-dependent receptor family.</text>
</comment>
<dbReference type="InterPro" id="IPR012910">
    <property type="entry name" value="Plug_dom"/>
</dbReference>
<dbReference type="Pfam" id="PF07715">
    <property type="entry name" value="Plug"/>
    <property type="match status" value="1"/>
</dbReference>
<evidence type="ECO:0000256" key="2">
    <source>
        <dbReference type="ARBA" id="ARBA00009810"/>
    </source>
</evidence>
<accession>F2B9W1</accession>
<evidence type="ECO:0000259" key="18">
    <source>
        <dbReference type="Pfam" id="PF07715"/>
    </source>
</evidence>
<comment type="caution">
    <text evidence="19">The sequence shown here is derived from an EMBL/GenBank/DDBJ whole genome shotgun (WGS) entry which is preliminary data.</text>
</comment>
<evidence type="ECO:0000256" key="4">
    <source>
        <dbReference type="ARBA" id="ARBA00022452"/>
    </source>
</evidence>
<dbReference type="PANTHER" id="PTHR32552:SF74">
    <property type="entry name" value="HYDROXAMATE SIDEROPHORE RECEPTOR FHUE"/>
    <property type="match status" value="1"/>
</dbReference>
<feature type="signal peptide" evidence="16">
    <location>
        <begin position="1"/>
        <end position="23"/>
    </location>
</feature>
<evidence type="ECO:0000313" key="20">
    <source>
        <dbReference type="Proteomes" id="UP000004105"/>
    </source>
</evidence>
<keyword evidence="4 14" id="KW-1134">Transmembrane beta strand</keyword>
<keyword evidence="20" id="KW-1185">Reference proteome</keyword>
<keyword evidence="9" id="KW-0406">Ion transport</keyword>
<evidence type="ECO:0000256" key="6">
    <source>
        <dbReference type="ARBA" id="ARBA00022692"/>
    </source>
</evidence>
<keyword evidence="7 16" id="KW-0732">Signal</keyword>
<sequence length="752" mass="83818">MSRPNFKLSTLAALLIAANAVYAQENTAPHRFEADNAGTSTAIQSVTVSGASRSTRTENKNSYTTSAMRTTTGLALSPKETPQSVSVITKTQLDDQNISRIEDALKTTTGVNVFRDSNRYRFQSRGFYINRIEEDGMAVTVSGSMLNTNADPHSQTDLAIYDHIEVVRGATGLTQGTGEPGGTINVVRKHPTAKTQANIDVSTDRFGTVRGVGDVSGSLNAAQTVRGRAVVVGERSNSFKDVVDGKKQVFYGILEADAGENTKISAGMLWQNENSTPDRYGVPMAEGGGDAGFSRKTFLGASWNVEKARKRNLFAEVEHYFNDDWKLSGKINYTKSDYMTEWAALGNTNLNYAGLPANGLMAVSGRATRMDNYGSQFGIQANLVGKYNVFNRKHDLFLTLNHTRETLHAHWRQHADTTVYDAYNFKHDIVRPDFETGPYRFLETEDYTLTSQGVAAGTRFHILDNLHLIAGTRWTHWKSDYHDIYSANGNAPTYDENLKTKSRFVPYAGLTFDLNKTHSLYASYTQIFNPHLSAKDAEGKPLTPMTGTNFELGWKADWFNDGKLNTSLALFHIIQKNRSVSSADRSPITGRYFSIPLGRVQSHGFDAEISGSLNEAWKIFAGYTFNTSRYRATEGSRAYYQEGANFNSWTPKHMLRLYTSYRLSFAGKKWTVGGGVSAQSKSGNLYMNTEQRGYAVWNANVQYDISKNAKLSLIGSNLTDKRYFENNRTRSRGINNFFGEPRNVTLKFNYKF</sequence>
<comment type="subcellular location">
    <subcellularLocation>
        <location evidence="1 14">Cell outer membrane</location>
        <topology evidence="1 14">Multi-pass membrane protein</topology>
    </subcellularLocation>
</comment>
<evidence type="ECO:0000256" key="16">
    <source>
        <dbReference type="SAM" id="SignalP"/>
    </source>
</evidence>
<dbReference type="CDD" id="cd01347">
    <property type="entry name" value="ligand_gated_channel"/>
    <property type="match status" value="1"/>
</dbReference>
<evidence type="ECO:0000313" key="19">
    <source>
        <dbReference type="EMBL" id="EGF11787.1"/>
    </source>
</evidence>
<dbReference type="GO" id="GO:0015891">
    <property type="term" value="P:siderophore transport"/>
    <property type="evidence" value="ECO:0007669"/>
    <property type="project" value="InterPro"/>
</dbReference>
<keyword evidence="12 19" id="KW-0675">Receptor</keyword>
<evidence type="ECO:0000256" key="9">
    <source>
        <dbReference type="ARBA" id="ARBA00023065"/>
    </source>
</evidence>
<reference evidence="19 20" key="1">
    <citation type="submission" date="2011-02" db="EMBL/GenBank/DDBJ databases">
        <authorList>
            <person name="Muzny D."/>
            <person name="Qin X."/>
            <person name="Deng J."/>
            <person name="Jiang H."/>
            <person name="Liu Y."/>
            <person name="Qu J."/>
            <person name="Song X.-Z."/>
            <person name="Zhang L."/>
            <person name="Thornton R."/>
            <person name="Coyle M."/>
            <person name="Francisco L."/>
            <person name="Jackson L."/>
            <person name="Javaid M."/>
            <person name="Korchina V."/>
            <person name="Kovar C."/>
            <person name="Mata R."/>
            <person name="Mathew T."/>
            <person name="Ngo R."/>
            <person name="Nguyen L."/>
            <person name="Nguyen N."/>
            <person name="Okwuonu G."/>
            <person name="Ongeri F."/>
            <person name="Pham C."/>
            <person name="Simmons D."/>
            <person name="Wilczek-Boney K."/>
            <person name="Hale W."/>
            <person name="Jakkamsetti A."/>
            <person name="Pham P."/>
            <person name="Ruth R."/>
            <person name="San Lucas F."/>
            <person name="Warren J."/>
            <person name="Zhang J."/>
            <person name="Zhao Z."/>
            <person name="Zhou C."/>
            <person name="Zhu D."/>
            <person name="Lee S."/>
            <person name="Bess C."/>
            <person name="Blankenburg K."/>
            <person name="Forbes L."/>
            <person name="Fu Q."/>
            <person name="Gubbala S."/>
            <person name="Hirani K."/>
            <person name="Jayaseelan J.C."/>
            <person name="Lara F."/>
            <person name="Munidasa M."/>
            <person name="Palculict T."/>
            <person name="Patil S."/>
            <person name="Pu L.-L."/>
            <person name="Saada N."/>
            <person name="Tang L."/>
            <person name="Weissenberger G."/>
            <person name="Zhu Y."/>
            <person name="Hemphill L."/>
            <person name="Shang Y."/>
            <person name="Youmans B."/>
            <person name="Ayvaz T."/>
            <person name="Ross M."/>
            <person name="Santibanez J."/>
            <person name="Aqrawi P."/>
            <person name="Gross S."/>
            <person name="Joshi V."/>
            <person name="Fowler G."/>
            <person name="Nazareth L."/>
            <person name="Reid J."/>
            <person name="Worley K."/>
            <person name="Petrosino J."/>
            <person name="Highlander S."/>
            <person name="Gibbs R."/>
        </authorList>
    </citation>
    <scope>NUCLEOTIDE SEQUENCE [LARGE SCALE GENOMIC DNA]</scope>
    <source>
        <strain evidence="19 20">ATCC BAA-1200</strain>
    </source>
</reference>
<evidence type="ECO:0000256" key="8">
    <source>
        <dbReference type="ARBA" id="ARBA00023004"/>
    </source>
</evidence>
<dbReference type="Gene3D" id="2.170.130.10">
    <property type="entry name" value="TonB-dependent receptor, plug domain"/>
    <property type="match status" value="1"/>
</dbReference>
<keyword evidence="8" id="KW-0408">Iron</keyword>
<dbReference type="Pfam" id="PF00593">
    <property type="entry name" value="TonB_dep_Rec_b-barrel"/>
    <property type="match status" value="1"/>
</dbReference>
<keyword evidence="5" id="KW-0410">Iron transport</keyword>
<dbReference type="OrthoDB" id="174652at2"/>
<dbReference type="GO" id="GO:0009279">
    <property type="term" value="C:cell outer membrane"/>
    <property type="evidence" value="ECO:0007669"/>
    <property type="project" value="UniProtKB-SubCell"/>
</dbReference>
<evidence type="ECO:0000259" key="17">
    <source>
        <dbReference type="Pfam" id="PF00593"/>
    </source>
</evidence>
<dbReference type="SUPFAM" id="SSF56935">
    <property type="entry name" value="Porins"/>
    <property type="match status" value="1"/>
</dbReference>
<evidence type="ECO:0000256" key="15">
    <source>
        <dbReference type="RuleBase" id="RU003357"/>
    </source>
</evidence>
<gene>
    <name evidence="19" type="primary">fpvA</name>
    <name evidence="19" type="ORF">HMPREF9123_0515</name>
</gene>
<evidence type="ECO:0000256" key="10">
    <source>
        <dbReference type="ARBA" id="ARBA00023077"/>
    </source>
</evidence>
<evidence type="ECO:0000256" key="3">
    <source>
        <dbReference type="ARBA" id="ARBA00022448"/>
    </source>
</evidence>
<keyword evidence="13 14" id="KW-0998">Cell outer membrane</keyword>
<dbReference type="InterPro" id="IPR039426">
    <property type="entry name" value="TonB-dep_rcpt-like"/>
</dbReference>
<keyword evidence="11 14" id="KW-0472">Membrane</keyword>
<dbReference type="GO" id="GO:0015344">
    <property type="term" value="F:siderophore uptake transmembrane transporter activity"/>
    <property type="evidence" value="ECO:0007669"/>
    <property type="project" value="TreeGrafter"/>
</dbReference>
<organism evidence="19 20">
    <name type="scientific">Neisseria bacilliformis ATCC BAA-1200</name>
    <dbReference type="NCBI Taxonomy" id="888742"/>
    <lineage>
        <taxon>Bacteria</taxon>
        <taxon>Pseudomonadati</taxon>
        <taxon>Pseudomonadota</taxon>
        <taxon>Betaproteobacteria</taxon>
        <taxon>Neisseriales</taxon>
        <taxon>Neisseriaceae</taxon>
        <taxon>Neisseria</taxon>
    </lineage>
</organism>
<keyword evidence="10 15" id="KW-0798">TonB box</keyword>
<evidence type="ECO:0000256" key="14">
    <source>
        <dbReference type="PROSITE-ProRule" id="PRU01360"/>
    </source>
</evidence>
<evidence type="ECO:0000256" key="13">
    <source>
        <dbReference type="ARBA" id="ARBA00023237"/>
    </source>
</evidence>
<evidence type="ECO:0000256" key="12">
    <source>
        <dbReference type="ARBA" id="ARBA00023170"/>
    </source>
</evidence>
<keyword evidence="3 14" id="KW-0813">Transport</keyword>
<evidence type="ECO:0000256" key="5">
    <source>
        <dbReference type="ARBA" id="ARBA00022496"/>
    </source>
</evidence>
<keyword evidence="6 14" id="KW-0812">Transmembrane</keyword>
<dbReference type="NCBIfam" id="TIGR01783">
    <property type="entry name" value="TonB-siderophor"/>
    <property type="match status" value="1"/>
</dbReference>
<dbReference type="InterPro" id="IPR010105">
    <property type="entry name" value="TonB_sidphr_rcpt"/>
</dbReference>
<dbReference type="InterPro" id="IPR036942">
    <property type="entry name" value="Beta-barrel_TonB_sf"/>
</dbReference>
<feature type="domain" description="TonB-dependent receptor plug" evidence="18">
    <location>
        <begin position="78"/>
        <end position="183"/>
    </location>
</feature>
<feature type="domain" description="TonB-dependent receptor-like beta-barrel" evidence="17">
    <location>
        <begin position="278"/>
        <end position="718"/>
    </location>
</feature>
<name>F2B9W1_9NEIS</name>